<feature type="region of interest" description="Disordered" evidence="16">
    <location>
        <begin position="1"/>
        <end position="32"/>
    </location>
</feature>
<evidence type="ECO:0000256" key="8">
    <source>
        <dbReference type="ARBA" id="ARBA00022692"/>
    </source>
</evidence>
<feature type="transmembrane region" description="Helical" evidence="17">
    <location>
        <begin position="979"/>
        <end position="1001"/>
    </location>
</feature>
<comment type="pathway">
    <text evidence="3">Glycan metabolism.</text>
</comment>
<evidence type="ECO:0000256" key="2">
    <source>
        <dbReference type="ARBA" id="ARBA00004606"/>
    </source>
</evidence>
<feature type="compositionally biased region" description="Polar residues" evidence="16">
    <location>
        <begin position="17"/>
        <end position="26"/>
    </location>
</feature>
<name>A0A6V7QR06_ANACO</name>
<feature type="transmembrane region" description="Helical" evidence="17">
    <location>
        <begin position="617"/>
        <end position="636"/>
    </location>
</feature>
<feature type="transmembrane region" description="Helical" evidence="17">
    <location>
        <begin position="1013"/>
        <end position="1037"/>
    </location>
</feature>
<evidence type="ECO:0000256" key="1">
    <source>
        <dbReference type="ARBA" id="ARBA00004141"/>
    </source>
</evidence>
<evidence type="ECO:0000256" key="3">
    <source>
        <dbReference type="ARBA" id="ARBA00004881"/>
    </source>
</evidence>
<dbReference type="EMBL" id="CAJEUB010000004">
    <property type="protein sequence ID" value="CAD1845599.1"/>
    <property type="molecule type" value="Genomic_DNA"/>
</dbReference>
<feature type="transmembrane region" description="Helical" evidence="17">
    <location>
        <begin position="839"/>
        <end position="865"/>
    </location>
</feature>
<feature type="transmembrane region" description="Helical" evidence="17">
    <location>
        <begin position="902"/>
        <end position="920"/>
    </location>
</feature>
<evidence type="ECO:0000256" key="17">
    <source>
        <dbReference type="SAM" id="Phobius"/>
    </source>
</evidence>
<dbReference type="Pfam" id="PF10250">
    <property type="entry name" value="O-FucT"/>
    <property type="match status" value="1"/>
</dbReference>
<keyword evidence="8 17" id="KW-0812">Transmembrane</keyword>
<feature type="transmembrane region" description="Helical" evidence="17">
    <location>
        <begin position="932"/>
        <end position="959"/>
    </location>
</feature>
<dbReference type="AlphaFoldDB" id="A0A6V7QR06"/>
<dbReference type="PANTHER" id="PTHR31741:SF3">
    <property type="entry name" value="O-FUCOSYLTRANSFERASE FAMILY PROTEIN"/>
    <property type="match status" value="1"/>
</dbReference>
<dbReference type="GO" id="GO:0035673">
    <property type="term" value="F:oligopeptide transmembrane transporter activity"/>
    <property type="evidence" value="ECO:0007669"/>
    <property type="project" value="InterPro"/>
</dbReference>
<keyword evidence="6" id="KW-0328">Glycosyltransferase</keyword>
<dbReference type="GO" id="GO:0006004">
    <property type="term" value="P:fucose metabolic process"/>
    <property type="evidence" value="ECO:0007669"/>
    <property type="project" value="UniProtKB-KW"/>
</dbReference>
<keyword evidence="11 17" id="KW-0472">Membrane</keyword>
<evidence type="ECO:0000256" key="12">
    <source>
        <dbReference type="ARBA" id="ARBA00023180"/>
    </source>
</evidence>
<evidence type="ECO:0000256" key="11">
    <source>
        <dbReference type="ARBA" id="ARBA00023136"/>
    </source>
</evidence>
<accession>A0A6V7QR06</accession>
<evidence type="ECO:0000256" key="16">
    <source>
        <dbReference type="SAM" id="MobiDB-lite"/>
    </source>
</evidence>
<keyword evidence="10 17" id="KW-1133">Transmembrane helix</keyword>
<reference evidence="18" key="1">
    <citation type="submission" date="2020-07" db="EMBL/GenBank/DDBJ databases">
        <authorList>
            <person name="Lin J."/>
        </authorList>
    </citation>
    <scope>NUCLEOTIDE SEQUENCE</scope>
</reference>
<dbReference type="GO" id="GO:0016757">
    <property type="term" value="F:glycosyltransferase activity"/>
    <property type="evidence" value="ECO:0007669"/>
    <property type="project" value="UniProtKB-KW"/>
</dbReference>
<dbReference type="CDD" id="cd11299">
    <property type="entry name" value="O-FucT_plant"/>
    <property type="match status" value="1"/>
</dbReference>
<keyword evidence="13" id="KW-0294">Fucose metabolism</keyword>
<dbReference type="GO" id="GO:0016020">
    <property type="term" value="C:membrane"/>
    <property type="evidence" value="ECO:0007669"/>
    <property type="project" value="UniProtKB-SubCell"/>
</dbReference>
<protein>
    <recommendedName>
        <fullName evidence="15">O-fucosyltransferase family protein</fullName>
    </recommendedName>
</protein>
<evidence type="ECO:0000256" key="13">
    <source>
        <dbReference type="ARBA" id="ARBA00023253"/>
    </source>
</evidence>
<keyword evidence="9" id="KW-0735">Signal-anchor</keyword>
<gene>
    <name evidence="18" type="ORF">CB5_LOCUS28810</name>
</gene>
<dbReference type="InterPro" id="IPR019378">
    <property type="entry name" value="GDP-Fuc_O-FucTrfase"/>
</dbReference>
<keyword evidence="14" id="KW-0119">Carbohydrate metabolism</keyword>
<feature type="transmembrane region" description="Helical" evidence="17">
    <location>
        <begin position="1088"/>
        <end position="1105"/>
    </location>
</feature>
<keyword evidence="12" id="KW-0325">Glycoprotein</keyword>
<evidence type="ECO:0000256" key="6">
    <source>
        <dbReference type="ARBA" id="ARBA00022676"/>
    </source>
</evidence>
<dbReference type="NCBIfam" id="TIGR00728">
    <property type="entry name" value="OPT_sfam"/>
    <property type="match status" value="1"/>
</dbReference>
<evidence type="ECO:0000256" key="4">
    <source>
        <dbReference type="ARBA" id="ARBA00007737"/>
    </source>
</evidence>
<feature type="transmembrane region" description="Helical" evidence="17">
    <location>
        <begin position="1138"/>
        <end position="1153"/>
    </location>
</feature>
<dbReference type="InterPro" id="IPR004813">
    <property type="entry name" value="OPT"/>
</dbReference>
<organism evidence="18">
    <name type="scientific">Ananas comosus var. bracteatus</name>
    <name type="common">red pineapple</name>
    <dbReference type="NCBI Taxonomy" id="296719"/>
    <lineage>
        <taxon>Eukaryota</taxon>
        <taxon>Viridiplantae</taxon>
        <taxon>Streptophyta</taxon>
        <taxon>Embryophyta</taxon>
        <taxon>Tracheophyta</taxon>
        <taxon>Spermatophyta</taxon>
        <taxon>Magnoliopsida</taxon>
        <taxon>Liliopsida</taxon>
        <taxon>Poales</taxon>
        <taxon>Bromeliaceae</taxon>
        <taxon>Bromelioideae</taxon>
        <taxon>Ananas</taxon>
    </lineage>
</organism>
<evidence type="ECO:0000256" key="9">
    <source>
        <dbReference type="ARBA" id="ARBA00022968"/>
    </source>
</evidence>
<dbReference type="GO" id="GO:0005737">
    <property type="term" value="C:cytoplasm"/>
    <property type="evidence" value="ECO:0007669"/>
    <property type="project" value="TreeGrafter"/>
</dbReference>
<keyword evidence="5" id="KW-0813">Transport</keyword>
<dbReference type="Pfam" id="PF03169">
    <property type="entry name" value="OPT"/>
    <property type="match status" value="2"/>
</dbReference>
<proteinExistence type="inferred from homology"/>
<evidence type="ECO:0000256" key="5">
    <source>
        <dbReference type="ARBA" id="ARBA00022448"/>
    </source>
</evidence>
<comment type="subcellular location">
    <subcellularLocation>
        <location evidence="1">Membrane</location>
        <topology evidence="1">Multi-pass membrane protein</topology>
    </subcellularLocation>
    <subcellularLocation>
        <location evidence="2">Membrane</location>
        <topology evidence="2">Single-pass type II membrane protein</topology>
    </subcellularLocation>
</comment>
<dbReference type="PANTHER" id="PTHR31741">
    <property type="entry name" value="OS02G0726500 PROTEIN-RELATED"/>
    <property type="match status" value="1"/>
</dbReference>
<keyword evidence="7" id="KW-0808">Transferase</keyword>
<dbReference type="InterPro" id="IPR024709">
    <property type="entry name" value="FucosylTrfase_pln"/>
</dbReference>
<comment type="similarity">
    <text evidence="4">Belongs to the glycosyltransferase GT106 family.</text>
</comment>
<evidence type="ECO:0000256" key="10">
    <source>
        <dbReference type="ARBA" id="ARBA00022989"/>
    </source>
</evidence>
<evidence type="ECO:0000256" key="14">
    <source>
        <dbReference type="ARBA" id="ARBA00023277"/>
    </source>
</evidence>
<sequence>MGREEGGASRTDGGTNGDSRGSVESRSTNRRTIPAVHLVDARLPKPFARNRRYPAPRVKDHGPTNFDAVCGRYMGVIARSNGLDRSHVGDWIRVRGEGDACEGEKLKVSAAAAAAAAAVLSRSRMKMWMARAAVAALLWTCVIQLTAVGGIWGPAVLKGWPSCSAPSQSSVADKLVVLPPKRIYKNNGYLMVSCNGGLNQMRAAICDMVTIARYLNVTLIVPELDKTSFWADTSDFQDIFDVDHFINSLRDEVRILKHLPRRLKRRVELGMVYSMPPVSWSDISYYHNQILPLIRKYKVVHLNRTDARLANNGLPIEIQKMRCRVNYAALKFTSQIKELGKRVIKILRQNGPFLVLHLRYEMDMLAFSGCTQGCTDEEAEELTRMRYAYPWWKEKVINSDLKRKEGLCPLTPEETALVLRALDIDRSVQIYIAAGEIYSGQKRMAALTAAYPNVVRKETILEPSDLRLFQNHSSQMAALDYLVSLESDVFVPTYDGNMAKVVEGHRRCLGFRKTILLNRKLIVELVDRYNSGTLGWGEFSSSIKAAHSDRMGMASRRVVIPDRPKEEDYFYANPQECLQRPEDFQSEVHDDSPIEEVRLTVPTTDNKDLPVLTLRTWVLGLSSCALLAFLSEFFMYRQNQIGLDSTLPQLGLLAVGRLMAATLPAKSLRIRGPDGSAVVPQMKVFYHREINPWAALLLIQTSQVMGYGFAGVFMKFLVDSPYMWWPATLVDVSTYSFAYYVVPNYFFPRSRPYHSPAGFGRAQSRRNRLGQAFLARRVHPHALRRNSLVYWRNVYKARRFPIFSPGTFDEAGGKYNISRVLDSKRFELDKSAYEEYSPLYMSAFLGVSYGFHFAALIATLVHVALYNGRSIWQQYKQASSSSSRSDDIHTRLMKNNYKSIPQSWFIVLLLMMLGLSILTVEGFGKQFQLPFVGILLASAMVFILLLPFGVLVATTGLGIDLAIFSEMISGYLYPGKPLATFAFKSYATSCMGLALNFLQSFKFGHYMKIPPRSMFIVQIVGTVIASSVDFATAWWLFSTVDGICDLDKLPVGSPWTCPGQTVVNSSINIWAVIGPARIFGSLSVYSSLYYYFLYGASVTVLVWIISRVFPKKEWIRQVNVPLIFAATTWMPYAKPVNYWSWFIVAFFFNYVVYRRWRAWWSRYNYVLSSALSAASQ</sequence>
<evidence type="ECO:0000256" key="7">
    <source>
        <dbReference type="ARBA" id="ARBA00022679"/>
    </source>
</evidence>
<evidence type="ECO:0000256" key="15">
    <source>
        <dbReference type="ARBA" id="ARBA00030350"/>
    </source>
</evidence>
<feature type="transmembrane region" description="Helical" evidence="17">
    <location>
        <begin position="132"/>
        <end position="153"/>
    </location>
</feature>
<evidence type="ECO:0000313" key="18">
    <source>
        <dbReference type="EMBL" id="CAD1845599.1"/>
    </source>
</evidence>
<feature type="transmembrane region" description="Helical" evidence="17">
    <location>
        <begin position="722"/>
        <end position="742"/>
    </location>
</feature>
<feature type="transmembrane region" description="Helical" evidence="17">
    <location>
        <begin position="690"/>
        <end position="710"/>
    </location>
</feature>